<name>A0A822ZFP3_NELNU</name>
<organism evidence="1 2">
    <name type="scientific">Nelumbo nucifera</name>
    <name type="common">Sacred lotus</name>
    <dbReference type="NCBI Taxonomy" id="4432"/>
    <lineage>
        <taxon>Eukaryota</taxon>
        <taxon>Viridiplantae</taxon>
        <taxon>Streptophyta</taxon>
        <taxon>Embryophyta</taxon>
        <taxon>Tracheophyta</taxon>
        <taxon>Spermatophyta</taxon>
        <taxon>Magnoliopsida</taxon>
        <taxon>Proteales</taxon>
        <taxon>Nelumbonaceae</taxon>
        <taxon>Nelumbo</taxon>
    </lineage>
</organism>
<gene>
    <name evidence="1" type="ORF">HUJ06_001560</name>
</gene>
<accession>A0A822ZFP3</accession>
<protein>
    <submittedName>
        <fullName evidence="1">Uncharacterized protein</fullName>
    </submittedName>
</protein>
<proteinExistence type="predicted"/>
<sequence>MQPATQRRSLLFLHTATDYRGFRVLGDLHWSLEEALFERRGV</sequence>
<dbReference type="Proteomes" id="UP000607653">
    <property type="component" value="Unassembled WGS sequence"/>
</dbReference>
<comment type="caution">
    <text evidence="1">The sequence shown here is derived from an EMBL/GenBank/DDBJ whole genome shotgun (WGS) entry which is preliminary data.</text>
</comment>
<evidence type="ECO:0000313" key="2">
    <source>
        <dbReference type="Proteomes" id="UP000607653"/>
    </source>
</evidence>
<evidence type="ECO:0000313" key="1">
    <source>
        <dbReference type="EMBL" id="DAD43330.1"/>
    </source>
</evidence>
<reference evidence="1 2" key="1">
    <citation type="journal article" date="2020" name="Mol. Biol. Evol.">
        <title>Distinct Expression and Methylation Patterns for Genes with Different Fates following a Single Whole-Genome Duplication in Flowering Plants.</title>
        <authorList>
            <person name="Shi T."/>
            <person name="Rahmani R.S."/>
            <person name="Gugger P.F."/>
            <person name="Wang M."/>
            <person name="Li H."/>
            <person name="Zhang Y."/>
            <person name="Li Z."/>
            <person name="Wang Q."/>
            <person name="Van de Peer Y."/>
            <person name="Marchal K."/>
            <person name="Chen J."/>
        </authorList>
    </citation>
    <scope>NUCLEOTIDE SEQUENCE [LARGE SCALE GENOMIC DNA]</scope>
    <source>
        <tissue evidence="1">Leaf</tissue>
    </source>
</reference>
<dbReference type="AlphaFoldDB" id="A0A822ZFP3"/>
<dbReference type="EMBL" id="DUZY01000006">
    <property type="protein sequence ID" value="DAD43330.1"/>
    <property type="molecule type" value="Genomic_DNA"/>
</dbReference>
<keyword evidence="2" id="KW-1185">Reference proteome</keyword>